<feature type="region of interest" description="Disordered" evidence="9">
    <location>
        <begin position="289"/>
        <end position="322"/>
    </location>
</feature>
<evidence type="ECO:0000256" key="1">
    <source>
        <dbReference type="ARBA" id="ARBA00001970"/>
    </source>
</evidence>
<keyword evidence="6" id="KW-0560">Oxidoreductase</keyword>
<dbReference type="InterPro" id="IPR011008">
    <property type="entry name" value="Dimeric_a/b-barrel"/>
</dbReference>
<evidence type="ECO:0000256" key="9">
    <source>
        <dbReference type="SAM" id="MobiDB-lite"/>
    </source>
</evidence>
<keyword evidence="2 13" id="KW-0575">Peroxidase</keyword>
<keyword evidence="3" id="KW-0349">Heme</keyword>
<dbReference type="EMBL" id="JBITGY010000026">
    <property type="protein sequence ID" value="MFI6505889.1"/>
    <property type="molecule type" value="Genomic_DNA"/>
</dbReference>
<comment type="similarity">
    <text evidence="8">Belongs to the DyP-type peroxidase family.</text>
</comment>
<proteinExistence type="inferred from homology"/>
<dbReference type="InterPro" id="IPR048327">
    <property type="entry name" value="Dyp_perox_N"/>
</dbReference>
<dbReference type="InterPro" id="IPR006314">
    <property type="entry name" value="Dyp_peroxidase"/>
</dbReference>
<feature type="compositionally biased region" description="Basic and acidic residues" evidence="9">
    <location>
        <begin position="289"/>
        <end position="298"/>
    </location>
</feature>
<comment type="caution">
    <text evidence="13">The sequence shown here is derived from an EMBL/GenBank/DDBJ whole genome shotgun (WGS) entry which is preliminary data.</text>
</comment>
<keyword evidence="5 10" id="KW-0732">Signal</keyword>
<keyword evidence="14" id="KW-1185">Reference proteome</keyword>
<evidence type="ECO:0000256" key="3">
    <source>
        <dbReference type="ARBA" id="ARBA00022617"/>
    </source>
</evidence>
<keyword evidence="4" id="KW-0479">Metal-binding</keyword>
<sequence>MPESISRRGVIASLVATAGVAAAGGALAAGAMKAEPAPPKAEPAPPKAEPAPPKAEAVTPGFPGAHQPGIATAQQRYATFAAFDLQGGERTAFQEIMKRWSGVAERLMRGDPPGAIPGNRADAPAGSGVADGLDPAGLTLTFGLGPEVFGLIGKEKSRPLHLRPLPAFSTDRLEEAWSGGHLLVQICADDAQVVSHAFRALRGQAPGLVRLRWSQQGFLGSFGGGTPRNLLGQKDGTSNPRPGTPEFDAAVWAGDGEPSWFAGGTYLVFRKVRLDLPKWDLTSAADQDRSIGRRRDDGAPLSGGGEFTAPDLAAKGPDGRPSIPADSHVALVRAIPMFRRSYNYDYAVQGITAPIAAGPGREDDGHLHEHHAGNSHDSYDAGVLFCAYARDPEAFNRAQRKLAAADRLNAFVKHTGSAVFAIPPGIRPGSPLAADL</sequence>
<comment type="cofactor">
    <cofactor evidence="1">
        <name>heme b</name>
        <dbReference type="ChEBI" id="CHEBI:60344"/>
    </cofactor>
</comment>
<evidence type="ECO:0000259" key="11">
    <source>
        <dbReference type="Pfam" id="PF04261"/>
    </source>
</evidence>
<accession>A0ABW7ZED6</accession>
<dbReference type="InterPro" id="IPR048328">
    <property type="entry name" value="Dyp_perox_C"/>
</dbReference>
<evidence type="ECO:0000256" key="2">
    <source>
        <dbReference type="ARBA" id="ARBA00022559"/>
    </source>
</evidence>
<feature type="region of interest" description="Disordered" evidence="9">
    <location>
        <begin position="33"/>
        <end position="59"/>
    </location>
</feature>
<reference evidence="13 14" key="1">
    <citation type="submission" date="2024-10" db="EMBL/GenBank/DDBJ databases">
        <title>The Natural Products Discovery Center: Release of the First 8490 Sequenced Strains for Exploring Actinobacteria Biosynthetic Diversity.</title>
        <authorList>
            <person name="Kalkreuter E."/>
            <person name="Kautsar S.A."/>
            <person name="Yang D."/>
            <person name="Bader C.D."/>
            <person name="Teijaro C.N."/>
            <person name="Fluegel L."/>
            <person name="Davis C.M."/>
            <person name="Simpson J.R."/>
            <person name="Lauterbach L."/>
            <person name="Steele A.D."/>
            <person name="Gui C."/>
            <person name="Meng S."/>
            <person name="Li G."/>
            <person name="Viehrig K."/>
            <person name="Ye F."/>
            <person name="Su P."/>
            <person name="Kiefer A.F."/>
            <person name="Nichols A."/>
            <person name="Cepeda A.J."/>
            <person name="Yan W."/>
            <person name="Fan B."/>
            <person name="Jiang Y."/>
            <person name="Adhikari A."/>
            <person name="Zheng C.-J."/>
            <person name="Schuster L."/>
            <person name="Cowan T.M."/>
            <person name="Smanski M.J."/>
            <person name="Chevrette M.G."/>
            <person name="De Carvalho L.P.S."/>
            <person name="Shen B."/>
        </authorList>
    </citation>
    <scope>NUCLEOTIDE SEQUENCE [LARGE SCALE GENOMIC DNA]</scope>
    <source>
        <strain evidence="13 14">NPDC050545</strain>
    </source>
</reference>
<dbReference type="PANTHER" id="PTHR30521:SF4">
    <property type="entry name" value="DEFERROCHELATASE"/>
    <property type="match status" value="1"/>
</dbReference>
<feature type="region of interest" description="Disordered" evidence="9">
    <location>
        <begin position="224"/>
        <end position="245"/>
    </location>
</feature>
<feature type="chain" id="PRO_5045341306" evidence="10">
    <location>
        <begin position="29"/>
        <end position="436"/>
    </location>
</feature>
<dbReference type="PANTHER" id="PTHR30521">
    <property type="entry name" value="DEFERROCHELATASE/PEROXIDASE"/>
    <property type="match status" value="1"/>
</dbReference>
<dbReference type="InterPro" id="IPR006311">
    <property type="entry name" value="TAT_signal"/>
</dbReference>
<feature type="signal peptide" evidence="10">
    <location>
        <begin position="1"/>
        <end position="28"/>
    </location>
</feature>
<evidence type="ECO:0000256" key="10">
    <source>
        <dbReference type="SAM" id="SignalP"/>
    </source>
</evidence>
<dbReference type="SUPFAM" id="SSF54909">
    <property type="entry name" value="Dimeric alpha+beta barrel"/>
    <property type="match status" value="1"/>
</dbReference>
<keyword evidence="7" id="KW-0408">Iron</keyword>
<evidence type="ECO:0000256" key="6">
    <source>
        <dbReference type="ARBA" id="ARBA00023002"/>
    </source>
</evidence>
<organism evidence="13 14">
    <name type="scientific">Nonomuraea typhae</name>
    <dbReference type="NCBI Taxonomy" id="2603600"/>
    <lineage>
        <taxon>Bacteria</taxon>
        <taxon>Bacillati</taxon>
        <taxon>Actinomycetota</taxon>
        <taxon>Actinomycetes</taxon>
        <taxon>Streptosporangiales</taxon>
        <taxon>Streptosporangiaceae</taxon>
        <taxon>Nonomuraea</taxon>
    </lineage>
</organism>
<dbReference type="PROSITE" id="PS51318">
    <property type="entry name" value="TAT"/>
    <property type="match status" value="1"/>
</dbReference>
<dbReference type="NCBIfam" id="TIGR01413">
    <property type="entry name" value="Dyp_perox_fam"/>
    <property type="match status" value="1"/>
</dbReference>
<feature type="domain" description="Dyp-type peroxidase N-terminal" evidence="11">
    <location>
        <begin position="67"/>
        <end position="218"/>
    </location>
</feature>
<name>A0ABW7ZED6_9ACTN</name>
<feature type="domain" description="Dyp-type peroxidase C-terminal" evidence="12">
    <location>
        <begin position="226"/>
        <end position="425"/>
    </location>
</feature>
<dbReference type="RefSeq" id="WP_397092324.1">
    <property type="nucleotide sequence ID" value="NZ_JBITGY010000026.1"/>
</dbReference>
<evidence type="ECO:0000313" key="13">
    <source>
        <dbReference type="EMBL" id="MFI6505889.1"/>
    </source>
</evidence>
<evidence type="ECO:0000256" key="7">
    <source>
        <dbReference type="ARBA" id="ARBA00023004"/>
    </source>
</evidence>
<dbReference type="GO" id="GO:0004601">
    <property type="term" value="F:peroxidase activity"/>
    <property type="evidence" value="ECO:0007669"/>
    <property type="project" value="UniProtKB-KW"/>
</dbReference>
<dbReference type="Pfam" id="PF04261">
    <property type="entry name" value="Dyp_perox_N"/>
    <property type="match status" value="1"/>
</dbReference>
<evidence type="ECO:0000256" key="8">
    <source>
        <dbReference type="ARBA" id="ARBA00025737"/>
    </source>
</evidence>
<gene>
    <name evidence="13" type="ORF">ACIBG2_51540</name>
</gene>
<dbReference type="Proteomes" id="UP001612741">
    <property type="component" value="Unassembled WGS sequence"/>
</dbReference>
<feature type="compositionally biased region" description="Pro residues" evidence="9">
    <location>
        <begin position="36"/>
        <end position="53"/>
    </location>
</feature>
<protein>
    <submittedName>
        <fullName evidence="13">Dyp-type peroxidase</fullName>
    </submittedName>
</protein>
<dbReference type="Pfam" id="PF20628">
    <property type="entry name" value="Dyp_perox_C"/>
    <property type="match status" value="1"/>
</dbReference>
<evidence type="ECO:0000313" key="14">
    <source>
        <dbReference type="Proteomes" id="UP001612741"/>
    </source>
</evidence>
<dbReference type="PROSITE" id="PS51404">
    <property type="entry name" value="DYP_PEROXIDASE"/>
    <property type="match status" value="1"/>
</dbReference>
<evidence type="ECO:0000259" key="12">
    <source>
        <dbReference type="Pfam" id="PF20628"/>
    </source>
</evidence>
<evidence type="ECO:0000256" key="4">
    <source>
        <dbReference type="ARBA" id="ARBA00022723"/>
    </source>
</evidence>
<evidence type="ECO:0000256" key="5">
    <source>
        <dbReference type="ARBA" id="ARBA00022729"/>
    </source>
</evidence>